<accession>N6UTX3</accession>
<evidence type="ECO:0000313" key="1">
    <source>
        <dbReference type="EMBL" id="ENN82242.1"/>
    </source>
</evidence>
<dbReference type="OrthoDB" id="410267at2759"/>
<dbReference type="EMBL" id="KB739486">
    <property type="protein sequence ID" value="ENN82242.1"/>
    <property type="molecule type" value="Genomic_DNA"/>
</dbReference>
<reference evidence="1" key="1">
    <citation type="journal article" date="2013" name="Genome Biol.">
        <title>Draft genome of the mountain pine beetle, Dendroctonus ponderosae Hopkins, a major forest pest.</title>
        <authorList>
            <person name="Keeling C.I."/>
            <person name="Yuen M.M."/>
            <person name="Liao N.Y."/>
            <person name="Docking T.R."/>
            <person name="Chan S.K."/>
            <person name="Taylor G.A."/>
            <person name="Palmquist D.L."/>
            <person name="Jackman S.D."/>
            <person name="Nguyen A."/>
            <person name="Li M."/>
            <person name="Henderson H."/>
            <person name="Janes J.K."/>
            <person name="Zhao Y."/>
            <person name="Pandoh P."/>
            <person name="Moore R."/>
            <person name="Sperling F.A."/>
            <person name="Huber D.P."/>
            <person name="Birol I."/>
            <person name="Jones S.J."/>
            <person name="Bohlmann J."/>
        </authorList>
    </citation>
    <scope>NUCLEOTIDE SEQUENCE</scope>
</reference>
<proteinExistence type="predicted"/>
<sequence length="75" mass="8285">MNANEKNSKETYYPDGGYGWVIVGAIILINLSLLTLVPCFGLIFGDEFEAWRVTSAQTSFLLHLHSSLYCSLAPS</sequence>
<dbReference type="HOGENOM" id="CLU_2673640_0_0_1"/>
<gene>
    <name evidence="1" type="ORF">YQE_01382</name>
</gene>
<name>N6UTX3_DENPD</name>
<dbReference type="AlphaFoldDB" id="N6UTX3"/>
<feature type="non-terminal residue" evidence="1">
    <location>
        <position position="1"/>
    </location>
</feature>
<protein>
    <submittedName>
        <fullName evidence="1">Uncharacterized protein</fullName>
    </submittedName>
</protein>
<organism evidence="1">
    <name type="scientific">Dendroctonus ponderosae</name>
    <name type="common">Mountain pine beetle</name>
    <dbReference type="NCBI Taxonomy" id="77166"/>
    <lineage>
        <taxon>Eukaryota</taxon>
        <taxon>Metazoa</taxon>
        <taxon>Ecdysozoa</taxon>
        <taxon>Arthropoda</taxon>
        <taxon>Hexapoda</taxon>
        <taxon>Insecta</taxon>
        <taxon>Pterygota</taxon>
        <taxon>Neoptera</taxon>
        <taxon>Endopterygota</taxon>
        <taxon>Coleoptera</taxon>
        <taxon>Polyphaga</taxon>
        <taxon>Cucujiformia</taxon>
        <taxon>Curculionidae</taxon>
        <taxon>Scolytinae</taxon>
        <taxon>Dendroctonus</taxon>
    </lineage>
</organism>